<name>A0A0B7ATR0_9EUPU</name>
<organism evidence="1">
    <name type="scientific">Arion vulgaris</name>
    <dbReference type="NCBI Taxonomy" id="1028688"/>
    <lineage>
        <taxon>Eukaryota</taxon>
        <taxon>Metazoa</taxon>
        <taxon>Spiralia</taxon>
        <taxon>Lophotrochozoa</taxon>
        <taxon>Mollusca</taxon>
        <taxon>Gastropoda</taxon>
        <taxon>Heterobranchia</taxon>
        <taxon>Euthyneura</taxon>
        <taxon>Panpulmonata</taxon>
        <taxon>Eupulmonata</taxon>
        <taxon>Stylommatophora</taxon>
        <taxon>Helicina</taxon>
        <taxon>Arionoidea</taxon>
        <taxon>Arionidae</taxon>
        <taxon>Arion</taxon>
    </lineage>
</organism>
<gene>
    <name evidence="1" type="primary">ORF141677</name>
</gene>
<protein>
    <submittedName>
        <fullName evidence="1">Uncharacterized protein</fullName>
    </submittedName>
</protein>
<accession>A0A0B7ATR0</accession>
<dbReference type="AlphaFoldDB" id="A0A0B7ATR0"/>
<dbReference type="EMBL" id="HACG01037393">
    <property type="protein sequence ID" value="CEK84258.1"/>
    <property type="molecule type" value="Transcribed_RNA"/>
</dbReference>
<evidence type="ECO:0000313" key="1">
    <source>
        <dbReference type="EMBL" id="CEK84258.1"/>
    </source>
</evidence>
<reference evidence="1" key="1">
    <citation type="submission" date="2014-12" db="EMBL/GenBank/DDBJ databases">
        <title>Insight into the proteome of Arion vulgaris.</title>
        <authorList>
            <person name="Aradska J."/>
            <person name="Bulat T."/>
            <person name="Smidak R."/>
            <person name="Sarate P."/>
            <person name="Gangsoo J."/>
            <person name="Sialana F."/>
            <person name="Bilban M."/>
            <person name="Lubec G."/>
        </authorList>
    </citation>
    <scope>NUCLEOTIDE SEQUENCE</scope>
    <source>
        <tissue evidence="1">Skin</tissue>
    </source>
</reference>
<feature type="non-terminal residue" evidence="1">
    <location>
        <position position="1"/>
    </location>
</feature>
<sequence>YTAAVSYYPIRIRMLENDKTRYVQTFHPPQNLTEKYLHAFWPRTISKKELPTQYQQESMNTILQKETLKIDQMCVKQGD</sequence>
<proteinExistence type="predicted"/>